<dbReference type="Proteomes" id="UP000235050">
    <property type="component" value="Unassembled WGS sequence"/>
</dbReference>
<feature type="transmembrane region" description="Helical" evidence="1">
    <location>
        <begin position="262"/>
        <end position="282"/>
    </location>
</feature>
<feature type="transmembrane region" description="Helical" evidence="1">
    <location>
        <begin position="198"/>
        <end position="215"/>
    </location>
</feature>
<keyword evidence="1" id="KW-0472">Membrane</keyword>
<feature type="transmembrane region" description="Helical" evidence="1">
    <location>
        <begin position="343"/>
        <end position="366"/>
    </location>
</feature>
<feature type="transmembrane region" description="Helical" evidence="1">
    <location>
        <begin position="102"/>
        <end position="123"/>
    </location>
</feature>
<proteinExistence type="predicted"/>
<keyword evidence="1" id="KW-0812">Transmembrane</keyword>
<keyword evidence="4" id="KW-1185">Reference proteome</keyword>
<feature type="transmembrane region" description="Helical" evidence="1">
    <location>
        <begin position="24"/>
        <end position="43"/>
    </location>
</feature>
<feature type="transmembrane region" description="Helical" evidence="1">
    <location>
        <begin position="227"/>
        <end position="247"/>
    </location>
</feature>
<evidence type="ECO:0000313" key="4">
    <source>
        <dbReference type="Proteomes" id="UP000235050"/>
    </source>
</evidence>
<feature type="domain" description="Acyltransferase 3" evidence="2">
    <location>
        <begin position="21"/>
        <end position="358"/>
    </location>
</feature>
<comment type="caution">
    <text evidence="3">The sequence shown here is derived from an EMBL/GenBank/DDBJ whole genome shotgun (WGS) entry which is preliminary data.</text>
</comment>
<organism evidence="3 4">
    <name type="scientific">Bifidobacterium margollesii</name>
    <dbReference type="NCBI Taxonomy" id="2020964"/>
    <lineage>
        <taxon>Bacteria</taxon>
        <taxon>Bacillati</taxon>
        <taxon>Actinomycetota</taxon>
        <taxon>Actinomycetes</taxon>
        <taxon>Bifidobacteriales</taxon>
        <taxon>Bifidobacteriaceae</taxon>
        <taxon>Bifidobacterium</taxon>
    </lineage>
</organism>
<reference evidence="3 4" key="1">
    <citation type="submission" date="2017-07" db="EMBL/GenBank/DDBJ databases">
        <title>Bifidobacterium novel species.</title>
        <authorList>
            <person name="Lugli G.A."/>
            <person name="Milani C."/>
            <person name="Duranti S."/>
            <person name="Mangifesta M."/>
        </authorList>
    </citation>
    <scope>NUCLEOTIDE SEQUENCE [LARGE SCALE GENOMIC DNA]</scope>
    <source>
        <strain evidence="4">Uis1B</strain>
    </source>
</reference>
<dbReference type="InterPro" id="IPR002656">
    <property type="entry name" value="Acyl_transf_3_dom"/>
</dbReference>
<dbReference type="GO" id="GO:0016747">
    <property type="term" value="F:acyltransferase activity, transferring groups other than amino-acyl groups"/>
    <property type="evidence" value="ECO:0007669"/>
    <property type="project" value="InterPro"/>
</dbReference>
<dbReference type="Pfam" id="PF01757">
    <property type="entry name" value="Acyl_transf_3"/>
    <property type="match status" value="1"/>
</dbReference>
<accession>A0A2N5J8Y3</accession>
<evidence type="ECO:0000313" key="3">
    <source>
        <dbReference type="EMBL" id="PLS30676.1"/>
    </source>
</evidence>
<feature type="transmembrane region" description="Helical" evidence="1">
    <location>
        <begin position="63"/>
        <end position="81"/>
    </location>
</feature>
<evidence type="ECO:0000259" key="2">
    <source>
        <dbReference type="Pfam" id="PF01757"/>
    </source>
</evidence>
<name>A0A2N5J8Y3_9BIFI</name>
<dbReference type="EMBL" id="NMWU01000026">
    <property type="protein sequence ID" value="PLS30676.1"/>
    <property type="molecule type" value="Genomic_DNA"/>
</dbReference>
<evidence type="ECO:0000256" key="1">
    <source>
        <dbReference type="SAM" id="Phobius"/>
    </source>
</evidence>
<sequence>MQVANQIPTPPTAKDRGRDYRYETLRIIAMMLIVACHFVAHIGWNLETSGGVSQAVAYAIDQYGGQIGVCIFYIISGYFLVNKGFRVERVLRTMLQTLVYTLLFFVIAVALSSHISGTTLSLAHPTSLVKGLYQSMLPTFNGTYWFITSYVFLLLFAPLLNIAVHNIPRRGFTQILILLPLLSIMAVVSLGQLLWTNLTYAITAYLFGAYIKLHGKNIRIARHIRPWQVILLIIFSFVTIAGFYYALDLVSITKQFRQSNHHVVGTVPILPILTVSAMFMMLHNARPRKHVRRSASPTALQKLIGKLAKSVFGVYLIHENPFIKEPLWAFVSNLLPDPHPALLMIPMGVAGVILVYVILLLVASLIDTVLVHPLDRLIIPRVAQQFHNS</sequence>
<dbReference type="OrthoDB" id="9816377at2"/>
<gene>
    <name evidence="3" type="ORF">Uis1B_1503</name>
</gene>
<feature type="transmembrane region" description="Helical" evidence="1">
    <location>
        <begin position="175"/>
        <end position="192"/>
    </location>
</feature>
<protein>
    <submittedName>
        <fullName evidence="3">Proline symporter</fullName>
    </submittedName>
</protein>
<keyword evidence="1" id="KW-1133">Transmembrane helix</keyword>
<feature type="transmembrane region" description="Helical" evidence="1">
    <location>
        <begin position="143"/>
        <end position="163"/>
    </location>
</feature>
<dbReference type="RefSeq" id="WP_101617126.1">
    <property type="nucleotide sequence ID" value="NZ_NMWU01000026.1"/>
</dbReference>
<dbReference type="AlphaFoldDB" id="A0A2N5J8Y3"/>